<organism evidence="1 2">
    <name type="scientific">Phormidium nigroviride PCC 7112</name>
    <dbReference type="NCBI Taxonomy" id="179408"/>
    <lineage>
        <taxon>Bacteria</taxon>
        <taxon>Bacillati</taxon>
        <taxon>Cyanobacteriota</taxon>
        <taxon>Cyanophyceae</taxon>
        <taxon>Oscillatoriophycideae</taxon>
        <taxon>Oscillatoriales</taxon>
        <taxon>Oscillatoriaceae</taxon>
        <taxon>Phormidium</taxon>
    </lineage>
</organism>
<dbReference type="KEGG" id="oni:Osc7112_0289"/>
<name>K9VCC4_9CYAN</name>
<dbReference type="eggNOG" id="ENOG502ZMUS">
    <property type="taxonomic scope" value="Bacteria"/>
</dbReference>
<gene>
    <name evidence="1" type="ORF">Osc7112_0289</name>
</gene>
<reference evidence="1 2" key="1">
    <citation type="submission" date="2012-05" db="EMBL/GenBank/DDBJ databases">
        <title>Finished chromosome of genome of Oscillatoria sp. PCC 7112.</title>
        <authorList>
            <consortium name="US DOE Joint Genome Institute"/>
            <person name="Gugger M."/>
            <person name="Coursin T."/>
            <person name="Rippka R."/>
            <person name="Tandeau De Marsac N."/>
            <person name="Huntemann M."/>
            <person name="Wei C.-L."/>
            <person name="Han J."/>
            <person name="Detter J.C."/>
            <person name="Han C."/>
            <person name="Tapia R."/>
            <person name="Davenport K."/>
            <person name="Daligault H."/>
            <person name="Erkkila T."/>
            <person name="Gu W."/>
            <person name="Munk A.C.C."/>
            <person name="Teshima H."/>
            <person name="Xu Y."/>
            <person name="Chain P."/>
            <person name="Chen A."/>
            <person name="Krypides N."/>
            <person name="Mavromatis K."/>
            <person name="Markowitz V."/>
            <person name="Szeto E."/>
            <person name="Ivanova N."/>
            <person name="Mikhailova N."/>
            <person name="Ovchinnikova G."/>
            <person name="Pagani I."/>
            <person name="Pati A."/>
            <person name="Goodwin L."/>
            <person name="Peters L."/>
            <person name="Pitluck S."/>
            <person name="Woyke T."/>
            <person name="Kerfeld C."/>
        </authorList>
    </citation>
    <scope>NUCLEOTIDE SEQUENCE [LARGE SCALE GENOMIC DNA]</scope>
    <source>
        <strain evidence="1 2">PCC 7112</strain>
    </source>
</reference>
<protein>
    <submittedName>
        <fullName evidence="1">Peptidase S16 lon domain protein</fullName>
    </submittedName>
</protein>
<dbReference type="AlphaFoldDB" id="K9VCC4"/>
<dbReference type="OrthoDB" id="2604824at2"/>
<keyword evidence="2" id="KW-1185">Reference proteome</keyword>
<evidence type="ECO:0000313" key="1">
    <source>
        <dbReference type="EMBL" id="AFZ04915.1"/>
    </source>
</evidence>
<dbReference type="EMBL" id="CP003614">
    <property type="protein sequence ID" value="AFZ04915.1"/>
    <property type="molecule type" value="Genomic_DNA"/>
</dbReference>
<dbReference type="HOGENOM" id="CLU_703665_0_0_3"/>
<accession>K9VCC4</accession>
<evidence type="ECO:0000313" key="2">
    <source>
        <dbReference type="Proteomes" id="UP000010478"/>
    </source>
</evidence>
<dbReference type="RefSeq" id="WP_015174250.1">
    <property type="nucleotide sequence ID" value="NC_019729.1"/>
</dbReference>
<proteinExistence type="predicted"/>
<sequence>MITGRLDKTLSVGTDVAAWFLFHPHDLAHRRADPPSWWTYDFAIFKEFAAGTLVAVHTGGDGNSTVRFTNVGLTERELTYAVCWADFRLQVKHQSLYLDGGYVLPAEECDEIERCDPESYGWIELPNGNYRVTVHAIAWYDEPGALDENNYSTESALAAYVVHFQSVADLDSITPPKTLPDLYPLCSTSEDVVFSEGEELSIQNTPLQWSEYPVLQWHEVIFPYSEHRLDLTGLEPFKLSDGQVVTVLSLDVPTIGTLVQYTYLDTYREGHYQAMGVEAIRLVELKRLFKRNEVFWAEVEPYNPTFVPADLESIEELKRLFAGYATIKLTNSIHVKYPHFYAEHIASLTEVRELGWRVAHALDLISDRQQELLALSERELIHRLICHLSHRE</sequence>
<dbReference type="Proteomes" id="UP000010478">
    <property type="component" value="Chromosome"/>
</dbReference>